<feature type="coiled-coil region" evidence="1">
    <location>
        <begin position="140"/>
        <end position="167"/>
    </location>
</feature>
<dbReference type="EMBL" id="OIVN01001079">
    <property type="protein sequence ID" value="SPC89561.1"/>
    <property type="molecule type" value="Genomic_DNA"/>
</dbReference>
<dbReference type="AlphaFoldDB" id="A0A2N9FRK0"/>
<evidence type="ECO:0000256" key="2">
    <source>
        <dbReference type="SAM" id="MobiDB-lite"/>
    </source>
</evidence>
<dbReference type="PANTHER" id="PTHR35992">
    <property type="entry name" value="CYTOMATRIX PROTEIN-LIKE PROTEIN"/>
    <property type="match status" value="1"/>
</dbReference>
<feature type="compositionally biased region" description="Polar residues" evidence="2">
    <location>
        <begin position="327"/>
        <end position="341"/>
    </location>
</feature>
<proteinExistence type="predicted"/>
<sequence>MGTNKRSELSSDRQKWDKIFNGLVRMLQTQQTQLETLVKERKLLEERVRVQHERWVSDIRLYKDHIAQMKEDMIMQEKIHSLEAAKSDLVMNVKNSTAFLEKLMLEDADSELADFKAWFDYVSHKFSDPKVLSLTNGSDIQGEERNSKTMEGEVRRLQLEYEKLASEKSSELSTLLAENKFVWNQYKIMENDYTSKLRSEHSEVELANEKIKKLLASVEQLQSLNDEKDETIATLRTKVYKKEADSNKLNEENLRLSQELDLLKKSRSSLVTPVLNRCTAGAKPFCLRDKNSIRDRSNVIVKKEPSAAQAKDTEKGGRGSKRKSVDSVLSSAPPNLFSSNFKVPKLKTLSQ</sequence>
<protein>
    <submittedName>
        <fullName evidence="3">Uncharacterized protein</fullName>
    </submittedName>
</protein>
<reference evidence="3" key="1">
    <citation type="submission" date="2018-02" db="EMBL/GenBank/DDBJ databases">
        <authorList>
            <person name="Cohen D.B."/>
            <person name="Kent A.D."/>
        </authorList>
    </citation>
    <scope>NUCLEOTIDE SEQUENCE</scope>
</reference>
<name>A0A2N9FRK0_FAGSY</name>
<organism evidence="3">
    <name type="scientific">Fagus sylvatica</name>
    <name type="common">Beechnut</name>
    <dbReference type="NCBI Taxonomy" id="28930"/>
    <lineage>
        <taxon>Eukaryota</taxon>
        <taxon>Viridiplantae</taxon>
        <taxon>Streptophyta</taxon>
        <taxon>Embryophyta</taxon>
        <taxon>Tracheophyta</taxon>
        <taxon>Spermatophyta</taxon>
        <taxon>Magnoliopsida</taxon>
        <taxon>eudicotyledons</taxon>
        <taxon>Gunneridae</taxon>
        <taxon>Pentapetalae</taxon>
        <taxon>rosids</taxon>
        <taxon>fabids</taxon>
        <taxon>Fagales</taxon>
        <taxon>Fagaceae</taxon>
        <taxon>Fagus</taxon>
    </lineage>
</organism>
<feature type="region of interest" description="Disordered" evidence="2">
    <location>
        <begin position="297"/>
        <end position="351"/>
    </location>
</feature>
<dbReference type="PANTHER" id="PTHR35992:SF1">
    <property type="entry name" value="CYTOMATRIX PROTEIN-LIKE PROTEIN"/>
    <property type="match status" value="1"/>
</dbReference>
<accession>A0A2N9FRK0</accession>
<feature type="compositionally biased region" description="Basic and acidic residues" evidence="2">
    <location>
        <begin position="297"/>
        <end position="317"/>
    </location>
</feature>
<gene>
    <name evidence="3" type="ORF">FSB_LOCUS17443</name>
</gene>
<evidence type="ECO:0000313" key="3">
    <source>
        <dbReference type="EMBL" id="SPC89561.1"/>
    </source>
</evidence>
<keyword evidence="1" id="KW-0175">Coiled coil</keyword>
<feature type="coiled-coil region" evidence="1">
    <location>
        <begin position="27"/>
        <end position="54"/>
    </location>
</feature>
<feature type="coiled-coil region" evidence="1">
    <location>
        <begin position="204"/>
        <end position="266"/>
    </location>
</feature>
<evidence type="ECO:0000256" key="1">
    <source>
        <dbReference type="SAM" id="Coils"/>
    </source>
</evidence>